<dbReference type="Proteomes" id="UP000276834">
    <property type="component" value="Unassembled WGS sequence"/>
</dbReference>
<sequence length="71" mass="7848">MRLEQENDDLAHELVTSKIALRKDLDNDVQRQKGTGISSTGEATPHLVCLLGEVRGRVQVLMFCHSCSVPT</sequence>
<protein>
    <submittedName>
        <fullName evidence="1">Uncharacterized protein</fullName>
    </submittedName>
</protein>
<proteinExistence type="predicted"/>
<accession>A0A3L8S1S0</accession>
<evidence type="ECO:0000313" key="1">
    <source>
        <dbReference type="EMBL" id="RLV93915.1"/>
    </source>
</evidence>
<evidence type="ECO:0000313" key="2">
    <source>
        <dbReference type="Proteomes" id="UP000276834"/>
    </source>
</evidence>
<reference evidence="1 2" key="1">
    <citation type="journal article" date="2018" name="Proc. R. Soc. B">
        <title>A non-coding region near Follistatin controls head colour polymorphism in the Gouldian finch.</title>
        <authorList>
            <person name="Toomey M.B."/>
            <person name="Marques C.I."/>
            <person name="Andrade P."/>
            <person name="Araujo P.M."/>
            <person name="Sabatino S."/>
            <person name="Gazda M.A."/>
            <person name="Afonso S."/>
            <person name="Lopes R.J."/>
            <person name="Corbo J.C."/>
            <person name="Carneiro M."/>
        </authorList>
    </citation>
    <scope>NUCLEOTIDE SEQUENCE [LARGE SCALE GENOMIC DNA]</scope>
    <source>
        <strain evidence="1">Red01</strain>
        <tissue evidence="1">Muscle</tissue>
    </source>
</reference>
<name>A0A3L8S1S0_CHLGU</name>
<gene>
    <name evidence="1" type="ORF">DV515_00013318</name>
</gene>
<comment type="caution">
    <text evidence="1">The sequence shown here is derived from an EMBL/GenBank/DDBJ whole genome shotgun (WGS) entry which is preliminary data.</text>
</comment>
<organism evidence="1 2">
    <name type="scientific">Chloebia gouldiae</name>
    <name type="common">Gouldian finch</name>
    <name type="synonym">Erythrura gouldiae</name>
    <dbReference type="NCBI Taxonomy" id="44316"/>
    <lineage>
        <taxon>Eukaryota</taxon>
        <taxon>Metazoa</taxon>
        <taxon>Chordata</taxon>
        <taxon>Craniata</taxon>
        <taxon>Vertebrata</taxon>
        <taxon>Euteleostomi</taxon>
        <taxon>Archelosauria</taxon>
        <taxon>Archosauria</taxon>
        <taxon>Dinosauria</taxon>
        <taxon>Saurischia</taxon>
        <taxon>Theropoda</taxon>
        <taxon>Coelurosauria</taxon>
        <taxon>Aves</taxon>
        <taxon>Neognathae</taxon>
        <taxon>Neoaves</taxon>
        <taxon>Telluraves</taxon>
        <taxon>Australaves</taxon>
        <taxon>Passeriformes</taxon>
        <taxon>Passeroidea</taxon>
        <taxon>Passeridae</taxon>
        <taxon>Chloebia</taxon>
    </lineage>
</organism>
<keyword evidence="2" id="KW-1185">Reference proteome</keyword>
<dbReference type="AlphaFoldDB" id="A0A3L8S1S0"/>
<dbReference type="OrthoDB" id="8846239at2759"/>
<dbReference type="EMBL" id="QUSF01000088">
    <property type="protein sequence ID" value="RLV93915.1"/>
    <property type="molecule type" value="Genomic_DNA"/>
</dbReference>